<gene>
    <name evidence="8" type="ORF">GCM10023168_20210</name>
</gene>
<name>A0ABP8KGY0_9MICO</name>
<evidence type="ECO:0000256" key="3">
    <source>
        <dbReference type="ARBA" id="ARBA00023012"/>
    </source>
</evidence>
<feature type="transmembrane region" description="Helical" evidence="5">
    <location>
        <begin position="78"/>
        <end position="96"/>
    </location>
</feature>
<dbReference type="PANTHER" id="PTHR24421">
    <property type="entry name" value="NITRATE/NITRITE SENSOR PROTEIN NARX-RELATED"/>
    <property type="match status" value="1"/>
</dbReference>
<dbReference type="InterPro" id="IPR050482">
    <property type="entry name" value="Sensor_HK_TwoCompSys"/>
</dbReference>
<dbReference type="RefSeq" id="WP_345205323.1">
    <property type="nucleotide sequence ID" value="NZ_BAABGM010000013.1"/>
</dbReference>
<evidence type="ECO:0000259" key="6">
    <source>
        <dbReference type="Pfam" id="PF02518"/>
    </source>
</evidence>
<dbReference type="Proteomes" id="UP001500945">
    <property type="component" value="Unassembled WGS sequence"/>
</dbReference>
<keyword evidence="9" id="KW-1185">Reference proteome</keyword>
<keyword evidence="5" id="KW-0812">Transmembrane</keyword>
<feature type="domain" description="DUF5931" evidence="7">
    <location>
        <begin position="21"/>
        <end position="175"/>
    </location>
</feature>
<comment type="caution">
    <text evidence="8">The sequence shown here is derived from an EMBL/GenBank/DDBJ whole genome shotgun (WGS) entry which is preliminary data.</text>
</comment>
<evidence type="ECO:0000259" key="7">
    <source>
        <dbReference type="Pfam" id="PF19354"/>
    </source>
</evidence>
<sequence>MGVLGPSSVRSGRREPVVVESFHRGLDVFRPLAALYAAWLAWQRHETMVRPWVAAVVIAVMLVWSLALLAYRRRSVRLVVVEVSIAVVGIFATMLAETPEAIAAGQFTIPTIWAAGSVAGGAVVAGARGGLIAAGVIAVADLIEVGTPTQATVHNIVLLFLLGGLVGLAVDLARTGLEREEQVLLERERLHERERIARVVHDGVLQSLAYIHRRGDEIGGPAAELSVIAAEQERSLRRFVSGTGAPDVADVDLRGGDVELDLRRLLTAHERPDVSVSVPADPVALDPLVAREVDAAVAAALDNVDRHAGPGARAWVLLEGGSGGLEVTIRDDGVGAEPADLLGAADRGRLGVSSSIRGRIEDLGGSVTWTTRPGGGCVVRMTVPRAASPDTAGRTPPRATAPQSTPERR</sequence>
<keyword evidence="2" id="KW-0418">Kinase</keyword>
<dbReference type="Gene3D" id="3.30.565.10">
    <property type="entry name" value="Histidine kinase-like ATPase, C-terminal domain"/>
    <property type="match status" value="1"/>
</dbReference>
<feature type="transmembrane region" description="Helical" evidence="5">
    <location>
        <begin position="116"/>
        <end position="140"/>
    </location>
</feature>
<dbReference type="PANTHER" id="PTHR24421:SF61">
    <property type="entry name" value="OXYGEN SENSOR HISTIDINE KINASE NREB"/>
    <property type="match status" value="1"/>
</dbReference>
<evidence type="ECO:0000256" key="1">
    <source>
        <dbReference type="ARBA" id="ARBA00022679"/>
    </source>
</evidence>
<feature type="domain" description="Histidine kinase/HSP90-like ATPase" evidence="6">
    <location>
        <begin position="294"/>
        <end position="385"/>
    </location>
</feature>
<dbReference type="NCBIfam" id="NF047322">
    <property type="entry name" value="HK_morpho_MacS"/>
    <property type="match status" value="1"/>
</dbReference>
<dbReference type="InterPro" id="IPR036890">
    <property type="entry name" value="HATPase_C_sf"/>
</dbReference>
<accession>A0ABP8KGY0</accession>
<keyword evidence="3" id="KW-0902">Two-component regulatory system</keyword>
<dbReference type="SUPFAM" id="SSF55874">
    <property type="entry name" value="ATPase domain of HSP90 chaperone/DNA topoisomerase II/histidine kinase"/>
    <property type="match status" value="1"/>
</dbReference>
<dbReference type="EMBL" id="BAABGM010000013">
    <property type="protein sequence ID" value="GAA4405967.1"/>
    <property type="molecule type" value="Genomic_DNA"/>
</dbReference>
<evidence type="ECO:0000313" key="8">
    <source>
        <dbReference type="EMBL" id="GAA4405967.1"/>
    </source>
</evidence>
<feature type="region of interest" description="Disordered" evidence="4">
    <location>
        <begin position="384"/>
        <end position="409"/>
    </location>
</feature>
<reference evidence="9" key="1">
    <citation type="journal article" date="2019" name="Int. J. Syst. Evol. Microbiol.">
        <title>The Global Catalogue of Microorganisms (GCM) 10K type strain sequencing project: providing services to taxonomists for standard genome sequencing and annotation.</title>
        <authorList>
            <consortium name="The Broad Institute Genomics Platform"/>
            <consortium name="The Broad Institute Genome Sequencing Center for Infectious Disease"/>
            <person name="Wu L."/>
            <person name="Ma J."/>
        </authorList>
    </citation>
    <scope>NUCLEOTIDE SEQUENCE [LARGE SCALE GENOMIC DNA]</scope>
    <source>
        <strain evidence="9">JCM 17809</strain>
    </source>
</reference>
<feature type="transmembrane region" description="Helical" evidence="5">
    <location>
        <begin position="152"/>
        <end position="170"/>
    </location>
</feature>
<keyword evidence="5" id="KW-1133">Transmembrane helix</keyword>
<keyword evidence="1" id="KW-0808">Transferase</keyword>
<dbReference type="Pfam" id="PF02518">
    <property type="entry name" value="HATPase_c"/>
    <property type="match status" value="1"/>
</dbReference>
<dbReference type="Pfam" id="PF19354">
    <property type="entry name" value="DUF5931"/>
    <property type="match status" value="1"/>
</dbReference>
<evidence type="ECO:0000256" key="2">
    <source>
        <dbReference type="ARBA" id="ARBA00022777"/>
    </source>
</evidence>
<protein>
    <submittedName>
        <fullName evidence="8">DUF5931 domain-containing protein</fullName>
    </submittedName>
</protein>
<proteinExistence type="predicted"/>
<evidence type="ECO:0000313" key="9">
    <source>
        <dbReference type="Proteomes" id="UP001500945"/>
    </source>
</evidence>
<evidence type="ECO:0000256" key="4">
    <source>
        <dbReference type="SAM" id="MobiDB-lite"/>
    </source>
</evidence>
<dbReference type="InterPro" id="IPR045975">
    <property type="entry name" value="DUF5931"/>
</dbReference>
<keyword evidence="5" id="KW-0472">Membrane</keyword>
<dbReference type="InterPro" id="IPR003594">
    <property type="entry name" value="HATPase_dom"/>
</dbReference>
<feature type="transmembrane region" description="Helical" evidence="5">
    <location>
        <begin position="52"/>
        <end position="71"/>
    </location>
</feature>
<evidence type="ECO:0000256" key="5">
    <source>
        <dbReference type="SAM" id="Phobius"/>
    </source>
</evidence>
<organism evidence="8 9">
    <name type="scientific">Fodinibacter luteus</name>
    <dbReference type="NCBI Taxonomy" id="552064"/>
    <lineage>
        <taxon>Bacteria</taxon>
        <taxon>Bacillati</taxon>
        <taxon>Actinomycetota</taxon>
        <taxon>Actinomycetes</taxon>
        <taxon>Micrococcales</taxon>
        <taxon>Intrasporangiaceae</taxon>
        <taxon>Fodinibacter (ex Wang et al. 2009)</taxon>
    </lineage>
</organism>